<evidence type="ECO:0000256" key="3">
    <source>
        <dbReference type="SAM" id="SignalP"/>
    </source>
</evidence>
<dbReference type="InterPro" id="IPR051663">
    <property type="entry name" value="CLec_Tetranectin-domain"/>
</dbReference>
<evidence type="ECO:0000259" key="4">
    <source>
        <dbReference type="PROSITE" id="PS50041"/>
    </source>
</evidence>
<sequence>MRILSILILTWVVAHLDQVSGKRRLQKGPKNKGPCGKPYLQQVNGKCYYVSTKKINWFGAQNNCLRKDLNLADVATPEDFKAVTDYLKSQYGKEDYWIGGNDLQKEGKFSYISNGEPMNYMGEDIMVEPTVRSNVDDCLELRIRTNTTTIMDVNCRDKKYFVCENSQLKCVEPTADENGNNHHSHEHLHHFHHDAGEKEQQGAGKADMEADESESRPLDNSNSTEIGTSDEKGLTEAGNDTTTAVDTASEGVTTEAAAPTEEAKPTGEETKPTGEEAKPTGEETKPTGEEATPTGEEATAKEEAKPAEEATAVEEAKPKEEATAAAEAPVARTAPLPERN</sequence>
<evidence type="ECO:0000313" key="5">
    <source>
        <dbReference type="Proteomes" id="UP001652661"/>
    </source>
</evidence>
<dbReference type="GO" id="GO:0005615">
    <property type="term" value="C:extracellular space"/>
    <property type="evidence" value="ECO:0007669"/>
    <property type="project" value="TreeGrafter"/>
</dbReference>
<protein>
    <submittedName>
        <fullName evidence="6">Enolase-phosphatase E1</fullName>
    </submittedName>
</protein>
<feature type="domain" description="C-type lectin" evidence="4">
    <location>
        <begin position="43"/>
        <end position="164"/>
    </location>
</feature>
<feature type="compositionally biased region" description="Low complexity" evidence="2">
    <location>
        <begin position="250"/>
        <end position="260"/>
    </location>
</feature>
<feature type="compositionally biased region" description="Basic and acidic residues" evidence="2">
    <location>
        <begin position="261"/>
        <end position="288"/>
    </location>
</feature>
<dbReference type="InterPro" id="IPR016186">
    <property type="entry name" value="C-type_lectin-like/link_sf"/>
</dbReference>
<dbReference type="PANTHER" id="PTHR22799">
    <property type="entry name" value="TETRANECTIN-RELATED"/>
    <property type="match status" value="1"/>
</dbReference>
<dbReference type="PANTHER" id="PTHR22799:SF2">
    <property type="entry name" value="C-TYPE LECTIN DOMAIN FAMILY 3 MEMBER A"/>
    <property type="match status" value="1"/>
</dbReference>
<dbReference type="InterPro" id="IPR001304">
    <property type="entry name" value="C-type_lectin-like"/>
</dbReference>
<feature type="chain" id="PRO_5027754907" evidence="3">
    <location>
        <begin position="22"/>
        <end position="340"/>
    </location>
</feature>
<name>A0A6P4IH14_DROKI</name>
<feature type="signal peptide" evidence="3">
    <location>
        <begin position="1"/>
        <end position="21"/>
    </location>
</feature>
<feature type="region of interest" description="Disordered" evidence="2">
    <location>
        <begin position="174"/>
        <end position="340"/>
    </location>
</feature>
<accession>A0A6P4IH14</accession>
<dbReference type="SUPFAM" id="SSF56436">
    <property type="entry name" value="C-type lectin-like"/>
    <property type="match status" value="1"/>
</dbReference>
<reference evidence="6" key="2">
    <citation type="submission" date="2025-08" db="UniProtKB">
        <authorList>
            <consortium name="RefSeq"/>
        </authorList>
    </citation>
    <scope>IDENTIFICATION</scope>
    <source>
        <strain evidence="6">14028-0561.14</strain>
        <tissue evidence="6">Whole fly</tissue>
    </source>
</reference>
<gene>
    <name evidence="6" type="primary">lectin-46Ca</name>
</gene>
<dbReference type="Proteomes" id="UP001652661">
    <property type="component" value="Chromosome 2R"/>
</dbReference>
<dbReference type="SMART" id="SM00034">
    <property type="entry name" value="CLECT"/>
    <property type="match status" value="1"/>
</dbReference>
<dbReference type="AlphaFoldDB" id="A0A6P4IH14"/>
<feature type="compositionally biased region" description="Polar residues" evidence="2">
    <location>
        <begin position="218"/>
        <end position="227"/>
    </location>
</feature>
<organism evidence="5 6">
    <name type="scientific">Drosophila kikkawai</name>
    <name type="common">Fruit fly</name>
    <dbReference type="NCBI Taxonomy" id="30033"/>
    <lineage>
        <taxon>Eukaryota</taxon>
        <taxon>Metazoa</taxon>
        <taxon>Ecdysozoa</taxon>
        <taxon>Arthropoda</taxon>
        <taxon>Hexapoda</taxon>
        <taxon>Insecta</taxon>
        <taxon>Pterygota</taxon>
        <taxon>Neoptera</taxon>
        <taxon>Endopterygota</taxon>
        <taxon>Diptera</taxon>
        <taxon>Brachycera</taxon>
        <taxon>Muscomorpha</taxon>
        <taxon>Ephydroidea</taxon>
        <taxon>Drosophilidae</taxon>
        <taxon>Drosophila</taxon>
        <taxon>Sophophora</taxon>
    </lineage>
</organism>
<evidence type="ECO:0000256" key="2">
    <source>
        <dbReference type="SAM" id="MobiDB-lite"/>
    </source>
</evidence>
<feature type="compositionally biased region" description="Basic and acidic residues" evidence="2">
    <location>
        <begin position="298"/>
        <end position="322"/>
    </location>
</feature>
<dbReference type="Gene3D" id="3.10.100.10">
    <property type="entry name" value="Mannose-Binding Protein A, subunit A"/>
    <property type="match status" value="1"/>
</dbReference>
<keyword evidence="3" id="KW-0732">Signal</keyword>
<dbReference type="Pfam" id="PF00059">
    <property type="entry name" value="Lectin_C"/>
    <property type="match status" value="1"/>
</dbReference>
<reference evidence="5" key="1">
    <citation type="submission" date="2025-05" db="UniProtKB">
        <authorList>
            <consortium name="RefSeq"/>
        </authorList>
    </citation>
    <scope>NUCLEOTIDE SEQUENCE [LARGE SCALE GENOMIC DNA]</scope>
    <source>
        <strain evidence="5">14028-0561.14</strain>
    </source>
</reference>
<dbReference type="CDD" id="cd00037">
    <property type="entry name" value="CLECT"/>
    <property type="match status" value="1"/>
</dbReference>
<keyword evidence="1" id="KW-0430">Lectin</keyword>
<feature type="compositionally biased region" description="Low complexity" evidence="2">
    <location>
        <begin position="323"/>
        <end position="340"/>
    </location>
</feature>
<dbReference type="GO" id="GO:0030246">
    <property type="term" value="F:carbohydrate binding"/>
    <property type="evidence" value="ECO:0007669"/>
    <property type="project" value="UniProtKB-KW"/>
</dbReference>
<proteinExistence type="predicted"/>
<dbReference type="RefSeq" id="XP_017027605.1">
    <property type="nucleotide sequence ID" value="XM_017172116.3"/>
</dbReference>
<dbReference type="PROSITE" id="PS50041">
    <property type="entry name" value="C_TYPE_LECTIN_2"/>
    <property type="match status" value="1"/>
</dbReference>
<dbReference type="OrthoDB" id="441660at2759"/>
<evidence type="ECO:0000313" key="6">
    <source>
        <dbReference type="RefSeq" id="XP_017027605.1"/>
    </source>
</evidence>
<dbReference type="InterPro" id="IPR016187">
    <property type="entry name" value="CTDL_fold"/>
</dbReference>
<feature type="compositionally biased region" description="Basic residues" evidence="2">
    <location>
        <begin position="182"/>
        <end position="192"/>
    </location>
</feature>
<evidence type="ECO:0000256" key="1">
    <source>
        <dbReference type="ARBA" id="ARBA00022734"/>
    </source>
</evidence>
<keyword evidence="5" id="KW-1185">Reference proteome</keyword>